<dbReference type="Proteomes" id="UP000267096">
    <property type="component" value="Unassembled WGS sequence"/>
</dbReference>
<feature type="compositionally biased region" description="Basic and acidic residues" evidence="2">
    <location>
        <begin position="37"/>
        <end position="55"/>
    </location>
</feature>
<dbReference type="GO" id="GO:0005783">
    <property type="term" value="C:endoplasmic reticulum"/>
    <property type="evidence" value="ECO:0007669"/>
    <property type="project" value="TreeGrafter"/>
</dbReference>
<feature type="signal peptide" evidence="3">
    <location>
        <begin position="1"/>
        <end position="23"/>
    </location>
</feature>
<proteinExistence type="predicted"/>
<sequence>MQGTNWVLVTVLIGVFVVVTVSSDREHEAHGATSAKFRVDHEAKGQHNPHADHKAVLGSKKSADEFDDLPAEESKRRLGIIALRMDKNGDGFVDSDELTDWIHNSASFIFDLNVSRLCLVEESVIVLYDIFWSMISLDREETTERFTEMDVNRDGFVTWDEYLTEAFGDGELPLEELDADDKKLMEEDRRYFMSADLDHDDRLSTEEFDAFQNPEHYPHMHKTLIEMTMLEKDRNSDGKIDLKEFLGDISDNVESEWYTVEKSRFEDEYDVDKNLFLEGDEITKWLIPNLEETARQEADHLISSADKDDDGRLTIDEIVNEHALFVGSEATNFGERLTDMSHEEL</sequence>
<dbReference type="InterPro" id="IPR011992">
    <property type="entry name" value="EF-hand-dom_pair"/>
</dbReference>
<dbReference type="EMBL" id="UYRR01031094">
    <property type="protein sequence ID" value="VDK45622.1"/>
    <property type="molecule type" value="Genomic_DNA"/>
</dbReference>
<dbReference type="AlphaFoldDB" id="A0A0M3JVI1"/>
<dbReference type="SMART" id="SM00054">
    <property type="entry name" value="EFh"/>
    <property type="match status" value="4"/>
</dbReference>
<reference evidence="5 6" key="2">
    <citation type="submission" date="2018-11" db="EMBL/GenBank/DDBJ databases">
        <authorList>
            <consortium name="Pathogen Informatics"/>
        </authorList>
    </citation>
    <scope>NUCLEOTIDE SEQUENCE [LARGE SCALE GENOMIC DNA]</scope>
</reference>
<evidence type="ECO:0000313" key="6">
    <source>
        <dbReference type="Proteomes" id="UP000267096"/>
    </source>
</evidence>
<dbReference type="PANTHER" id="PTHR10827:SF95">
    <property type="entry name" value="LD34388P"/>
    <property type="match status" value="1"/>
</dbReference>
<feature type="domain" description="EF-hand" evidence="4">
    <location>
        <begin position="293"/>
        <end position="328"/>
    </location>
</feature>
<evidence type="ECO:0000256" key="2">
    <source>
        <dbReference type="SAM" id="MobiDB-lite"/>
    </source>
</evidence>
<keyword evidence="6" id="KW-1185">Reference proteome</keyword>
<protein>
    <submittedName>
        <fullName evidence="7">Reticulocalbin-2 (inferred by orthology to a human protein)</fullName>
    </submittedName>
</protein>
<accession>A0A0M3JVI1</accession>
<feature type="region of interest" description="Disordered" evidence="2">
    <location>
        <begin position="32"/>
        <end position="57"/>
    </location>
</feature>
<dbReference type="PANTHER" id="PTHR10827">
    <property type="entry name" value="RETICULOCALBIN"/>
    <property type="match status" value="1"/>
</dbReference>
<feature type="domain" description="EF-hand" evidence="4">
    <location>
        <begin position="137"/>
        <end position="172"/>
    </location>
</feature>
<evidence type="ECO:0000313" key="7">
    <source>
        <dbReference type="WBParaSite" id="ASIM_0001223601-mRNA-1"/>
    </source>
</evidence>
<dbReference type="PROSITE" id="PS00018">
    <property type="entry name" value="EF_HAND_1"/>
    <property type="match status" value="5"/>
</dbReference>
<evidence type="ECO:0000256" key="3">
    <source>
        <dbReference type="SAM" id="SignalP"/>
    </source>
</evidence>
<evidence type="ECO:0000313" key="5">
    <source>
        <dbReference type="EMBL" id="VDK45622.1"/>
    </source>
</evidence>
<organism evidence="7">
    <name type="scientific">Anisakis simplex</name>
    <name type="common">Herring worm</name>
    <dbReference type="NCBI Taxonomy" id="6269"/>
    <lineage>
        <taxon>Eukaryota</taxon>
        <taxon>Metazoa</taxon>
        <taxon>Ecdysozoa</taxon>
        <taxon>Nematoda</taxon>
        <taxon>Chromadorea</taxon>
        <taxon>Rhabditida</taxon>
        <taxon>Spirurina</taxon>
        <taxon>Ascaridomorpha</taxon>
        <taxon>Ascaridoidea</taxon>
        <taxon>Anisakidae</taxon>
        <taxon>Anisakis</taxon>
        <taxon>Anisakis simplex complex</taxon>
    </lineage>
</organism>
<keyword evidence="1" id="KW-0106">Calcium</keyword>
<evidence type="ECO:0000259" key="4">
    <source>
        <dbReference type="PROSITE" id="PS50222"/>
    </source>
</evidence>
<gene>
    <name evidence="5" type="ORF">ASIM_LOCUS11702</name>
</gene>
<dbReference type="InterPro" id="IPR018247">
    <property type="entry name" value="EF_Hand_1_Ca_BS"/>
</dbReference>
<dbReference type="Pfam" id="PF13499">
    <property type="entry name" value="EF-hand_7"/>
    <property type="match status" value="1"/>
</dbReference>
<feature type="chain" id="PRO_5043121068" evidence="3">
    <location>
        <begin position="24"/>
        <end position="345"/>
    </location>
</feature>
<keyword evidence="3" id="KW-0732">Signal</keyword>
<feature type="domain" description="EF-hand" evidence="4">
    <location>
        <begin position="73"/>
        <end position="108"/>
    </location>
</feature>
<dbReference type="Pfam" id="PF13202">
    <property type="entry name" value="EF-hand_5"/>
    <property type="match status" value="1"/>
</dbReference>
<evidence type="ECO:0000256" key="1">
    <source>
        <dbReference type="ARBA" id="ARBA00022837"/>
    </source>
</evidence>
<dbReference type="PROSITE" id="PS50222">
    <property type="entry name" value="EF_HAND_2"/>
    <property type="match status" value="3"/>
</dbReference>
<dbReference type="OrthoDB" id="293868at2759"/>
<dbReference type="InterPro" id="IPR002048">
    <property type="entry name" value="EF_hand_dom"/>
</dbReference>
<dbReference type="WBParaSite" id="ASIM_0001223601-mRNA-1">
    <property type="protein sequence ID" value="ASIM_0001223601-mRNA-1"/>
    <property type="gene ID" value="ASIM_0001223601"/>
</dbReference>
<dbReference type="SUPFAM" id="SSF47473">
    <property type="entry name" value="EF-hand"/>
    <property type="match status" value="2"/>
</dbReference>
<dbReference type="Gene3D" id="1.10.238.10">
    <property type="entry name" value="EF-hand"/>
    <property type="match status" value="3"/>
</dbReference>
<dbReference type="GO" id="GO:0005509">
    <property type="term" value="F:calcium ion binding"/>
    <property type="evidence" value="ECO:0007669"/>
    <property type="project" value="InterPro"/>
</dbReference>
<reference evidence="7" key="1">
    <citation type="submission" date="2017-02" db="UniProtKB">
        <authorList>
            <consortium name="WormBaseParasite"/>
        </authorList>
    </citation>
    <scope>IDENTIFICATION</scope>
</reference>
<name>A0A0M3JVI1_ANISI</name>